<keyword evidence="6" id="KW-0627">Porphyrin biosynthesis</keyword>
<evidence type="ECO:0000256" key="4">
    <source>
        <dbReference type="ARBA" id="ARBA00012869"/>
    </source>
</evidence>
<dbReference type="STRING" id="554155.C5FRJ0"/>
<evidence type="ECO:0000256" key="5">
    <source>
        <dbReference type="ARBA" id="ARBA00023002"/>
    </source>
</evidence>
<comment type="subunit">
    <text evidence="3">Homodimer.</text>
</comment>
<evidence type="ECO:0000256" key="1">
    <source>
        <dbReference type="ARBA" id="ARBA00005168"/>
    </source>
</evidence>
<dbReference type="EMBL" id="DS995705">
    <property type="protein sequence ID" value="EEQ32493.1"/>
    <property type="molecule type" value="Genomic_DNA"/>
</dbReference>
<proteinExistence type="inferred from homology"/>
<dbReference type="PANTHER" id="PTHR10755">
    <property type="entry name" value="COPROPORPHYRINOGEN III OXIDASE, MITOCHONDRIAL"/>
    <property type="match status" value="1"/>
</dbReference>
<dbReference type="GO" id="GO:0005737">
    <property type="term" value="C:cytoplasm"/>
    <property type="evidence" value="ECO:0007669"/>
    <property type="project" value="TreeGrafter"/>
</dbReference>
<dbReference type="PRINTS" id="PR00073">
    <property type="entry name" value="COPRGNOXDASE"/>
</dbReference>
<comment type="similarity">
    <text evidence="2">Belongs to the aerobic coproporphyrinogen-III oxidase family.</text>
</comment>
<dbReference type="SUPFAM" id="SSF102886">
    <property type="entry name" value="Coproporphyrinogen III oxidase"/>
    <property type="match status" value="1"/>
</dbReference>
<organism evidence="7 8">
    <name type="scientific">Arthroderma otae (strain ATCC MYA-4605 / CBS 113480)</name>
    <name type="common">Microsporum canis</name>
    <dbReference type="NCBI Taxonomy" id="554155"/>
    <lineage>
        <taxon>Eukaryota</taxon>
        <taxon>Fungi</taxon>
        <taxon>Dikarya</taxon>
        <taxon>Ascomycota</taxon>
        <taxon>Pezizomycotina</taxon>
        <taxon>Eurotiomycetes</taxon>
        <taxon>Eurotiomycetidae</taxon>
        <taxon>Onygenales</taxon>
        <taxon>Arthrodermataceae</taxon>
        <taxon>Microsporum</taxon>
    </lineage>
</organism>
<dbReference type="Gene3D" id="3.40.1500.10">
    <property type="entry name" value="Coproporphyrinogen III oxidase, aerobic"/>
    <property type="match status" value="2"/>
</dbReference>
<evidence type="ECO:0000256" key="2">
    <source>
        <dbReference type="ARBA" id="ARBA00010644"/>
    </source>
</evidence>
<evidence type="ECO:0000256" key="6">
    <source>
        <dbReference type="ARBA" id="ARBA00023244"/>
    </source>
</evidence>
<gene>
    <name evidence="7" type="ORF">MCYG_05312</name>
</gene>
<name>C5FRJ0_ARTOC</name>
<protein>
    <recommendedName>
        <fullName evidence="4">coproporphyrinogen oxidase</fullName>
        <ecNumber evidence="4">1.3.3.3</ecNumber>
    </recommendedName>
</protein>
<evidence type="ECO:0000313" key="8">
    <source>
        <dbReference type="Proteomes" id="UP000002035"/>
    </source>
</evidence>
<dbReference type="HOGENOM" id="CLU_026169_0_0_1"/>
<dbReference type="Pfam" id="PF01218">
    <property type="entry name" value="Coprogen_oxidas"/>
    <property type="match status" value="2"/>
</dbReference>
<dbReference type="OrthoDB" id="15318at2759"/>
<evidence type="ECO:0000313" key="7">
    <source>
        <dbReference type="EMBL" id="EEQ32493.1"/>
    </source>
</evidence>
<dbReference type="GO" id="GO:0006782">
    <property type="term" value="P:protoporphyrinogen IX biosynthetic process"/>
    <property type="evidence" value="ECO:0007669"/>
    <property type="project" value="UniProtKB-UniPathway"/>
</dbReference>
<dbReference type="VEuPathDB" id="FungiDB:MCYG_05312"/>
<dbReference type="RefSeq" id="XP_002845443.1">
    <property type="nucleotide sequence ID" value="XM_002845397.1"/>
</dbReference>
<evidence type="ECO:0000256" key="3">
    <source>
        <dbReference type="ARBA" id="ARBA00011738"/>
    </source>
</evidence>
<dbReference type="eggNOG" id="KOG1518">
    <property type="taxonomic scope" value="Eukaryota"/>
</dbReference>
<dbReference type="OMA" id="WTTRETH"/>
<dbReference type="UniPathway" id="UPA00251">
    <property type="reaction ID" value="UER00322"/>
</dbReference>
<dbReference type="PANTHER" id="PTHR10755:SF0">
    <property type="entry name" value="OXYGEN-DEPENDENT COPROPORPHYRINOGEN-III OXIDASE, MITOCHONDRIAL"/>
    <property type="match status" value="1"/>
</dbReference>
<keyword evidence="8" id="KW-1185">Reference proteome</keyword>
<dbReference type="InterPro" id="IPR036406">
    <property type="entry name" value="Coprogen_oxidase_aer_sf"/>
</dbReference>
<dbReference type="GeneID" id="9228569"/>
<dbReference type="EC" id="1.3.3.3" evidence="4"/>
<dbReference type="AlphaFoldDB" id="C5FRJ0"/>
<dbReference type="Proteomes" id="UP000002035">
    <property type="component" value="Unassembled WGS sequence"/>
</dbReference>
<sequence length="314" mass="35544">MATPRISAILSRNLRRVPFAQYQCLRNTRRQAHSIASGYVGSSRRALPFIGFATAFTALALYSTSSSTPISLEAPTIAKLDEQTKRQTEITSSSPMRLRMEKMIKEQQMRIIDELSKVDGKSFTIDEWNRPDGGGGISCVLQDGNVFEKAGVNVSVVYGKLPRPAIEKMRADHKSFVSADVDLRHLWLPFQPRKRKSVSSSFVTDGLSSFLPSYVPILKKRKDMPFTEQEKDWQQLRRGRYVEFNLVHDRGTSFGLRTPGARIESILMSLPRTAKWVYMDPLSGTRTDGVEVAVEGMEKEKELLEVLKQPKEWV</sequence>
<reference evidence="8" key="1">
    <citation type="journal article" date="2012" name="MBio">
        <title>Comparative genome analysis of Trichophyton rubrum and related dermatophytes reveals candidate genes involved in infection.</title>
        <authorList>
            <person name="Martinez D.A."/>
            <person name="Oliver B.G."/>
            <person name="Graeser Y."/>
            <person name="Goldberg J.M."/>
            <person name="Li W."/>
            <person name="Martinez-Rossi N.M."/>
            <person name="Monod M."/>
            <person name="Shelest E."/>
            <person name="Barton R.C."/>
            <person name="Birch E."/>
            <person name="Brakhage A.A."/>
            <person name="Chen Z."/>
            <person name="Gurr S.J."/>
            <person name="Heiman D."/>
            <person name="Heitman J."/>
            <person name="Kosti I."/>
            <person name="Rossi A."/>
            <person name="Saif S."/>
            <person name="Samalova M."/>
            <person name="Saunders C.W."/>
            <person name="Shea T."/>
            <person name="Summerbell R.C."/>
            <person name="Xu J."/>
            <person name="Young S."/>
            <person name="Zeng Q."/>
            <person name="Birren B.W."/>
            <person name="Cuomo C.A."/>
            <person name="White T.C."/>
        </authorList>
    </citation>
    <scope>NUCLEOTIDE SEQUENCE [LARGE SCALE GENOMIC DNA]</scope>
    <source>
        <strain evidence="8">ATCC MYA-4605 / CBS 113480</strain>
    </source>
</reference>
<keyword evidence="5" id="KW-0560">Oxidoreductase</keyword>
<dbReference type="GO" id="GO:0004109">
    <property type="term" value="F:coproporphyrinogen oxidase activity"/>
    <property type="evidence" value="ECO:0007669"/>
    <property type="project" value="UniProtKB-EC"/>
</dbReference>
<accession>C5FRJ0</accession>
<comment type="pathway">
    <text evidence="1">Porphyrin-containing compound metabolism; protoporphyrin-IX biosynthesis; protoporphyrinogen-IX from coproporphyrinogen-III (O2 route): step 1/1.</text>
</comment>
<dbReference type="InterPro" id="IPR001260">
    <property type="entry name" value="Coprogen_oxidase_aer"/>
</dbReference>